<proteinExistence type="predicted"/>
<evidence type="ECO:0000256" key="1">
    <source>
        <dbReference type="SAM" id="MobiDB-lite"/>
    </source>
</evidence>
<sequence>MWHIPGKGVGGRRAADASLQTGASPHDPRIPGTALAGLARPDDPHQHLGAGLVYLWGEADRARFPSPGDLPGGTFRASIPKSDAASVTWAHPLLDNARECFQSRQIRRRRPKAVVLVLEVTSVTVTITINCVSRCTPRVRTTGPNAFLSTQHYAARAATNSEADSLVVKWLFLPNCVWKCVAASGGRVVDLV</sequence>
<dbReference type="EMBL" id="JAUJFL010000002">
    <property type="protein sequence ID" value="KAK2610922.1"/>
    <property type="molecule type" value="Genomic_DNA"/>
</dbReference>
<gene>
    <name evidence="2" type="ORF">N8I77_004310</name>
</gene>
<dbReference type="Proteomes" id="UP001265746">
    <property type="component" value="Unassembled WGS sequence"/>
</dbReference>
<feature type="region of interest" description="Disordered" evidence="1">
    <location>
        <begin position="1"/>
        <end position="41"/>
    </location>
</feature>
<evidence type="ECO:0000313" key="2">
    <source>
        <dbReference type="EMBL" id="KAK2610922.1"/>
    </source>
</evidence>
<evidence type="ECO:0000313" key="3">
    <source>
        <dbReference type="Proteomes" id="UP001265746"/>
    </source>
</evidence>
<comment type="caution">
    <text evidence="2">The sequence shown here is derived from an EMBL/GenBank/DDBJ whole genome shotgun (WGS) entry which is preliminary data.</text>
</comment>
<name>A0AAD9SKQ0_PHOAM</name>
<organism evidence="2 3">
    <name type="scientific">Phomopsis amygdali</name>
    <name type="common">Fusicoccum amygdali</name>
    <dbReference type="NCBI Taxonomy" id="1214568"/>
    <lineage>
        <taxon>Eukaryota</taxon>
        <taxon>Fungi</taxon>
        <taxon>Dikarya</taxon>
        <taxon>Ascomycota</taxon>
        <taxon>Pezizomycotina</taxon>
        <taxon>Sordariomycetes</taxon>
        <taxon>Sordariomycetidae</taxon>
        <taxon>Diaporthales</taxon>
        <taxon>Diaporthaceae</taxon>
        <taxon>Diaporthe</taxon>
    </lineage>
</organism>
<reference evidence="2" key="1">
    <citation type="submission" date="2023-06" db="EMBL/GenBank/DDBJ databases">
        <authorList>
            <person name="Noh H."/>
        </authorList>
    </citation>
    <scope>NUCLEOTIDE SEQUENCE</scope>
    <source>
        <strain evidence="2">DUCC20226</strain>
    </source>
</reference>
<keyword evidence="3" id="KW-1185">Reference proteome</keyword>
<dbReference type="AlphaFoldDB" id="A0AAD9SKQ0"/>
<protein>
    <submittedName>
        <fullName evidence="2">Uncharacterized protein</fullName>
    </submittedName>
</protein>
<accession>A0AAD9SKQ0</accession>